<comment type="caution">
    <text evidence="3">The sequence shown here is derived from an EMBL/GenBank/DDBJ whole genome shotgun (WGS) entry which is preliminary data.</text>
</comment>
<keyword evidence="4" id="KW-1185">Reference proteome</keyword>
<dbReference type="CDD" id="cd00048">
    <property type="entry name" value="DSRM_SF"/>
    <property type="match status" value="1"/>
</dbReference>
<gene>
    <name evidence="3" type="primary">rnc_1</name>
    <name evidence="3" type="ORF">Hypma_015996</name>
</gene>
<dbReference type="SUPFAM" id="SSF54768">
    <property type="entry name" value="dsRNA-binding domain-like"/>
    <property type="match status" value="1"/>
</dbReference>
<reference evidence="3" key="1">
    <citation type="submission" date="2018-04" db="EMBL/GenBank/DDBJ databases">
        <title>Whole genome sequencing of Hypsizygus marmoreus.</title>
        <authorList>
            <person name="Choi I.-G."/>
            <person name="Min B."/>
            <person name="Kim J.-G."/>
            <person name="Kim S."/>
            <person name="Oh Y.-L."/>
            <person name="Kong W.-S."/>
            <person name="Park H."/>
            <person name="Jeong J."/>
            <person name="Song E.-S."/>
        </authorList>
    </citation>
    <scope>NUCLEOTIDE SEQUENCE [LARGE SCALE GENOMIC DNA]</scope>
    <source>
        <strain evidence="3">51987-8</strain>
    </source>
</reference>
<dbReference type="InterPro" id="IPR014720">
    <property type="entry name" value="dsRBD_dom"/>
</dbReference>
<feature type="domain" description="DRBM" evidence="2">
    <location>
        <begin position="7"/>
        <end position="74"/>
    </location>
</feature>
<evidence type="ECO:0000313" key="3">
    <source>
        <dbReference type="EMBL" id="RDB29435.1"/>
    </source>
</evidence>
<keyword evidence="1" id="KW-0694">RNA-binding</keyword>
<dbReference type="InParanoid" id="A0A369K9T9"/>
<organism evidence="3 4">
    <name type="scientific">Hypsizygus marmoreus</name>
    <name type="common">White beech mushroom</name>
    <name type="synonym">Agaricus marmoreus</name>
    <dbReference type="NCBI Taxonomy" id="39966"/>
    <lineage>
        <taxon>Eukaryota</taxon>
        <taxon>Fungi</taxon>
        <taxon>Dikarya</taxon>
        <taxon>Basidiomycota</taxon>
        <taxon>Agaricomycotina</taxon>
        <taxon>Agaricomycetes</taxon>
        <taxon>Agaricomycetidae</taxon>
        <taxon>Agaricales</taxon>
        <taxon>Tricholomatineae</taxon>
        <taxon>Lyophyllaceae</taxon>
        <taxon>Hypsizygus</taxon>
    </lineage>
</organism>
<sequence length="76" mass="8267">MSNQGNHPRTLLNTVGQQRRQTIRYETNSTGPQNNPTWTATVYIGDMQYGQGQGLTKGQAQDAAAQAALDLIAQGY</sequence>
<accession>A0A369K9T9</accession>
<dbReference type="OrthoDB" id="112668at2759"/>
<dbReference type="SMART" id="SM00358">
    <property type="entry name" value="DSRM"/>
    <property type="match status" value="1"/>
</dbReference>
<dbReference type="Proteomes" id="UP000076154">
    <property type="component" value="Unassembled WGS sequence"/>
</dbReference>
<name>A0A369K9T9_HYPMA</name>
<dbReference type="Pfam" id="PF00035">
    <property type="entry name" value="dsrm"/>
    <property type="match status" value="1"/>
</dbReference>
<dbReference type="AlphaFoldDB" id="A0A369K9T9"/>
<evidence type="ECO:0000259" key="2">
    <source>
        <dbReference type="PROSITE" id="PS50137"/>
    </source>
</evidence>
<evidence type="ECO:0000313" key="4">
    <source>
        <dbReference type="Proteomes" id="UP000076154"/>
    </source>
</evidence>
<proteinExistence type="predicted"/>
<dbReference type="PROSITE" id="PS50137">
    <property type="entry name" value="DS_RBD"/>
    <property type="match status" value="1"/>
</dbReference>
<dbReference type="EMBL" id="LUEZ02000010">
    <property type="protein sequence ID" value="RDB29435.1"/>
    <property type="molecule type" value="Genomic_DNA"/>
</dbReference>
<protein>
    <submittedName>
        <fullName evidence="3">Ribonuclease 3</fullName>
    </submittedName>
</protein>
<dbReference type="Gene3D" id="3.30.160.20">
    <property type="match status" value="1"/>
</dbReference>
<evidence type="ECO:0000256" key="1">
    <source>
        <dbReference type="PROSITE-ProRule" id="PRU00266"/>
    </source>
</evidence>
<dbReference type="GO" id="GO:0003723">
    <property type="term" value="F:RNA binding"/>
    <property type="evidence" value="ECO:0007669"/>
    <property type="project" value="UniProtKB-UniRule"/>
</dbReference>